<dbReference type="PANTHER" id="PTHR42738:SF7">
    <property type="entry name" value="HYDROXYMETHYLGLUTARYL-COA LYASE"/>
    <property type="match status" value="1"/>
</dbReference>
<dbReference type="PROSITE" id="PS01062">
    <property type="entry name" value="HMG_COA_LYASE"/>
    <property type="match status" value="1"/>
</dbReference>
<dbReference type="CDD" id="cd07938">
    <property type="entry name" value="DRE_TIM_HMGL"/>
    <property type="match status" value="1"/>
</dbReference>
<protein>
    <recommendedName>
        <fullName evidence="3">hydroxymethylglutaryl-CoA lyase</fullName>
        <ecNumber evidence="3">4.1.3.4</ecNumber>
    </recommendedName>
</protein>
<comment type="catalytic activity">
    <reaction evidence="6">
        <text>(3S)-3-hydroxy-3-methylglutaryl-CoA = acetoacetate + acetyl-CoA</text>
        <dbReference type="Rhea" id="RHEA:24404"/>
        <dbReference type="ChEBI" id="CHEBI:13705"/>
        <dbReference type="ChEBI" id="CHEBI:43074"/>
        <dbReference type="ChEBI" id="CHEBI:57288"/>
        <dbReference type="EC" id="4.1.3.4"/>
    </reaction>
</comment>
<organism evidence="8 9">
    <name type="scientific">Chloropicon roscoffensis</name>
    <dbReference type="NCBI Taxonomy" id="1461544"/>
    <lineage>
        <taxon>Eukaryota</taxon>
        <taxon>Viridiplantae</taxon>
        <taxon>Chlorophyta</taxon>
        <taxon>Chloropicophyceae</taxon>
        <taxon>Chloropicales</taxon>
        <taxon>Chloropicaceae</taxon>
        <taxon>Chloropicon</taxon>
    </lineage>
</organism>
<dbReference type="InterPro" id="IPR000138">
    <property type="entry name" value="HMG_CoA_lyase_AS"/>
</dbReference>
<dbReference type="EMBL" id="CP151504">
    <property type="protein sequence ID" value="WZN61471.1"/>
    <property type="molecule type" value="Genomic_DNA"/>
</dbReference>
<dbReference type="AlphaFoldDB" id="A0AAX4P6L5"/>
<accession>A0AAX4P6L5</accession>
<dbReference type="SUPFAM" id="SSF51569">
    <property type="entry name" value="Aldolase"/>
    <property type="match status" value="1"/>
</dbReference>
<keyword evidence="9" id="KW-1185">Reference proteome</keyword>
<reference evidence="8 9" key="1">
    <citation type="submission" date="2024-03" db="EMBL/GenBank/DDBJ databases">
        <title>Complete genome sequence of the green alga Chloropicon roscoffensis RCC1871.</title>
        <authorList>
            <person name="Lemieux C."/>
            <person name="Pombert J.-F."/>
            <person name="Otis C."/>
            <person name="Turmel M."/>
        </authorList>
    </citation>
    <scope>NUCLEOTIDE SEQUENCE [LARGE SCALE GENOMIC DNA]</scope>
    <source>
        <strain evidence="8 9">RCC1871</strain>
    </source>
</reference>
<dbReference type="Pfam" id="PF00682">
    <property type="entry name" value="HMGL-like"/>
    <property type="match status" value="1"/>
</dbReference>
<feature type="domain" description="Pyruvate carboxyltransferase" evidence="7">
    <location>
        <begin position="52"/>
        <end position="324"/>
    </location>
</feature>
<gene>
    <name evidence="8" type="ORF">HKI87_04g30060</name>
</gene>
<evidence type="ECO:0000256" key="5">
    <source>
        <dbReference type="ARBA" id="ARBA00023239"/>
    </source>
</evidence>
<evidence type="ECO:0000313" key="8">
    <source>
        <dbReference type="EMBL" id="WZN61471.1"/>
    </source>
</evidence>
<dbReference type="PROSITE" id="PS50991">
    <property type="entry name" value="PYR_CT"/>
    <property type="match status" value="1"/>
</dbReference>
<keyword evidence="5 8" id="KW-0456">Lyase</keyword>
<evidence type="ECO:0000313" key="9">
    <source>
        <dbReference type="Proteomes" id="UP001472866"/>
    </source>
</evidence>
<name>A0AAX4P6L5_9CHLO</name>
<dbReference type="PANTHER" id="PTHR42738">
    <property type="entry name" value="HYDROXYMETHYLGLUTARYL-COA LYASE"/>
    <property type="match status" value="1"/>
</dbReference>
<dbReference type="Gene3D" id="3.20.20.70">
    <property type="entry name" value="Aldolase class I"/>
    <property type="match status" value="1"/>
</dbReference>
<evidence type="ECO:0000256" key="4">
    <source>
        <dbReference type="ARBA" id="ARBA00022723"/>
    </source>
</evidence>
<evidence type="ECO:0000259" key="7">
    <source>
        <dbReference type="PROSITE" id="PS50991"/>
    </source>
</evidence>
<proteinExistence type="inferred from homology"/>
<keyword evidence="4" id="KW-0479">Metal-binding</keyword>
<dbReference type="NCBIfam" id="NF004283">
    <property type="entry name" value="PRK05692.1"/>
    <property type="match status" value="1"/>
</dbReference>
<dbReference type="GO" id="GO:0004419">
    <property type="term" value="F:hydroxymethylglutaryl-CoA lyase activity"/>
    <property type="evidence" value="ECO:0007669"/>
    <property type="project" value="UniProtKB-EC"/>
</dbReference>
<comment type="pathway">
    <text evidence="1">Metabolic intermediate metabolism; (S)-3-hydroxy-3-methylglutaryl-CoA degradation; acetoacetate from (S)-3-hydroxy-3-methylglutaryl-CoA: step 1/1.</text>
</comment>
<sequence length="372" mass="39724">MRSHLLSSIAALSGLVPQLALRQGLALPALGSARSFAKAADSGAWANLPREVRIVEVGPRDGLQNEPKRVETAQKLELVRRLVESGLNTVEATAFVSPKWVPQMSDHKEIMSHLMAAIEGSNAAISFPALVPNLKGMEAAVEAGAREVAIFASASESFSKKNINCSVEESLERFRPVLELAESEGIRVRGYVSCVIGCPFEGRIQPDSVAELSRKLVEMGCYEISLGDTIGCGSPGSVSRMVRRVQQDVSTDKIAVHFHDTYGQALANILASLQLGVAVVDSSVAGLGGCPYAKGATGNVATEDVLYMLQDLSIETGVSLENVVETGDWISKELGRRNGSSVARALLAKAGEEEEDQKPSDAQKIREILLKN</sequence>
<dbReference type="GO" id="GO:0046951">
    <property type="term" value="P:ketone body biosynthetic process"/>
    <property type="evidence" value="ECO:0007669"/>
    <property type="project" value="TreeGrafter"/>
</dbReference>
<dbReference type="FunFam" id="3.20.20.70:FF:000201">
    <property type="entry name" value="Hydroxymethylglutaryl-CoA lyase"/>
    <property type="match status" value="1"/>
</dbReference>
<dbReference type="InterPro" id="IPR043594">
    <property type="entry name" value="HMGL"/>
</dbReference>
<dbReference type="InterPro" id="IPR013785">
    <property type="entry name" value="Aldolase_TIM"/>
</dbReference>
<dbReference type="EC" id="4.1.3.4" evidence="3"/>
<evidence type="ECO:0000256" key="6">
    <source>
        <dbReference type="ARBA" id="ARBA00049877"/>
    </source>
</evidence>
<dbReference type="GO" id="GO:0046872">
    <property type="term" value="F:metal ion binding"/>
    <property type="evidence" value="ECO:0007669"/>
    <property type="project" value="UniProtKB-KW"/>
</dbReference>
<evidence type="ECO:0000256" key="2">
    <source>
        <dbReference type="ARBA" id="ARBA00009405"/>
    </source>
</evidence>
<evidence type="ECO:0000256" key="3">
    <source>
        <dbReference type="ARBA" id="ARBA00012910"/>
    </source>
</evidence>
<evidence type="ECO:0000256" key="1">
    <source>
        <dbReference type="ARBA" id="ARBA00005143"/>
    </source>
</evidence>
<dbReference type="InterPro" id="IPR000891">
    <property type="entry name" value="PYR_CT"/>
</dbReference>
<dbReference type="Proteomes" id="UP001472866">
    <property type="component" value="Chromosome 04"/>
</dbReference>
<dbReference type="GO" id="GO:0006552">
    <property type="term" value="P:L-leucine catabolic process"/>
    <property type="evidence" value="ECO:0007669"/>
    <property type="project" value="TreeGrafter"/>
</dbReference>
<comment type="similarity">
    <text evidence="2">Belongs to the HMG-CoA lyase family.</text>
</comment>